<proteinExistence type="predicted"/>
<dbReference type="AlphaFoldDB" id="A0A146FAA6"/>
<evidence type="ECO:0000313" key="2">
    <source>
        <dbReference type="Proteomes" id="UP000075230"/>
    </source>
</evidence>
<comment type="caution">
    <text evidence="1">The sequence shown here is derived from an EMBL/GenBank/DDBJ whole genome shotgun (WGS) entry which is preliminary data.</text>
</comment>
<accession>A0A146FAA6</accession>
<protein>
    <submittedName>
        <fullName evidence="1">Mannosyl-oligosaccharide alpha-1,2-mannosidase</fullName>
    </submittedName>
</protein>
<sequence>MWDRNIDGITMDFIVHKEARNLCIKVARPSGHENRLLSM</sequence>
<reference evidence="1 2" key="1">
    <citation type="journal article" date="2016" name="DNA Res.">
        <title>Genome sequence of Aspergillus luchuensis NBRC 4314.</title>
        <authorList>
            <person name="Yamada O."/>
            <person name="Machida M."/>
            <person name="Hosoyama A."/>
            <person name="Goto M."/>
            <person name="Takahashi T."/>
            <person name="Futagami T."/>
            <person name="Yamagata Y."/>
            <person name="Takeuchi M."/>
            <person name="Kobayashi T."/>
            <person name="Koike H."/>
            <person name="Abe K."/>
            <person name="Asai K."/>
            <person name="Arita M."/>
            <person name="Fujita N."/>
            <person name="Fukuda K."/>
            <person name="Higa K."/>
            <person name="Horikawa H."/>
            <person name="Ishikawa T."/>
            <person name="Jinno K."/>
            <person name="Kato Y."/>
            <person name="Kirimura K."/>
            <person name="Mizutani O."/>
            <person name="Nakasone K."/>
            <person name="Sano M."/>
            <person name="Shiraishi Y."/>
            <person name="Tsukahara M."/>
            <person name="Gomi K."/>
        </authorList>
    </citation>
    <scope>NUCLEOTIDE SEQUENCE [LARGE SCALE GENOMIC DNA]</scope>
    <source>
        <strain evidence="1 2">RIB 2604</strain>
    </source>
</reference>
<dbReference type="Proteomes" id="UP000075230">
    <property type="component" value="Unassembled WGS sequence"/>
</dbReference>
<name>A0A146FAA6_ASPKA</name>
<reference evidence="2" key="2">
    <citation type="submission" date="2016-02" db="EMBL/GenBank/DDBJ databases">
        <title>Genome sequencing of Aspergillus luchuensis NBRC 4314.</title>
        <authorList>
            <person name="Yamada O."/>
        </authorList>
    </citation>
    <scope>NUCLEOTIDE SEQUENCE [LARGE SCALE GENOMIC DNA]</scope>
    <source>
        <strain evidence="2">RIB 2604</strain>
    </source>
</reference>
<gene>
    <name evidence="1" type="ORF">RIB2604_01600340</name>
</gene>
<evidence type="ECO:0000313" key="1">
    <source>
        <dbReference type="EMBL" id="GAT22619.1"/>
    </source>
</evidence>
<dbReference type="EMBL" id="BCWF01000016">
    <property type="protein sequence ID" value="GAT22619.1"/>
    <property type="molecule type" value="Genomic_DNA"/>
</dbReference>
<organism evidence="1 2">
    <name type="scientific">Aspergillus kawachii</name>
    <name type="common">White koji mold</name>
    <name type="synonym">Aspergillus awamori var. kawachi</name>
    <dbReference type="NCBI Taxonomy" id="1069201"/>
    <lineage>
        <taxon>Eukaryota</taxon>
        <taxon>Fungi</taxon>
        <taxon>Dikarya</taxon>
        <taxon>Ascomycota</taxon>
        <taxon>Pezizomycotina</taxon>
        <taxon>Eurotiomycetes</taxon>
        <taxon>Eurotiomycetidae</taxon>
        <taxon>Eurotiales</taxon>
        <taxon>Aspergillaceae</taxon>
        <taxon>Aspergillus</taxon>
        <taxon>Aspergillus subgen. Circumdati</taxon>
    </lineage>
</organism>